<keyword evidence="6" id="KW-1185">Reference proteome</keyword>
<dbReference type="KEGG" id="wsu:WS0943"/>
<dbReference type="STRING" id="273121.WS0943"/>
<dbReference type="EMBL" id="BX571659">
    <property type="protein sequence ID" value="CAE10047.1"/>
    <property type="molecule type" value="Genomic_DNA"/>
</dbReference>
<evidence type="ECO:0000259" key="2">
    <source>
        <dbReference type="PROSITE" id="PS50883"/>
    </source>
</evidence>
<dbReference type="SUPFAM" id="SSF55073">
    <property type="entry name" value="Nucleotide cyclase"/>
    <property type="match status" value="1"/>
</dbReference>
<organism evidence="6">
    <name type="scientific">Wolinella succinogenes (strain ATCC 29543 / DSM 1740 / CCUG 13145 / JCM 31913 / LMG 7466 / NCTC 11488 / FDC 602W)</name>
    <name type="common">Vibrio succinogenes</name>
    <dbReference type="NCBI Taxonomy" id="273121"/>
    <lineage>
        <taxon>Bacteria</taxon>
        <taxon>Pseudomonadati</taxon>
        <taxon>Campylobacterota</taxon>
        <taxon>Epsilonproteobacteria</taxon>
        <taxon>Campylobacterales</taxon>
        <taxon>Helicobacteraceae</taxon>
        <taxon>Wolinella</taxon>
    </lineage>
</organism>
<dbReference type="PANTHER" id="PTHR33121">
    <property type="entry name" value="CYCLIC DI-GMP PHOSPHODIESTERASE PDEF"/>
    <property type="match status" value="1"/>
</dbReference>
<dbReference type="GO" id="GO:0071111">
    <property type="term" value="F:cyclic-guanylate-specific phosphodiesterase activity"/>
    <property type="evidence" value="ECO:0007669"/>
    <property type="project" value="InterPro"/>
</dbReference>
<dbReference type="PROSITE" id="PS50883">
    <property type="entry name" value="EAL"/>
    <property type="match status" value="1"/>
</dbReference>
<name>Q7MRY1_WOLSU</name>
<feature type="domain" description="GGDEF" evidence="3">
    <location>
        <begin position="429"/>
        <end position="585"/>
    </location>
</feature>
<dbReference type="SUPFAM" id="SSF141868">
    <property type="entry name" value="EAL domain-like"/>
    <property type="match status" value="1"/>
</dbReference>
<dbReference type="InterPro" id="IPR000160">
    <property type="entry name" value="GGDEF_dom"/>
</dbReference>
<reference evidence="5 6" key="1">
    <citation type="journal article" date="2003" name="Proc. Natl. Acad. Sci. U.S.A.">
        <title>Complete genome sequence and analysis of Wolinella succinogenes.</title>
        <authorList>
            <person name="Baar C."/>
            <person name="Eppinger M."/>
            <person name="Raddatz G."/>
            <person name="Simon JM."/>
            <person name="Lanz C."/>
            <person name="Klimmek O."/>
            <person name="Nandakumar R."/>
            <person name="Gross R."/>
            <person name="Rosinus A."/>
            <person name="Keller H."/>
            <person name="Jagtap P."/>
            <person name="Linke B."/>
            <person name="Meyer F."/>
            <person name="Lederer H."/>
            <person name="Schuster S.C."/>
        </authorList>
    </citation>
    <scope>NUCLEOTIDE SEQUENCE [LARGE SCALE GENOMIC DNA]</scope>
    <source>
        <strain evidence="6">ATCC 29543 / DSM 1740 / CCUG 13145 / JCM 31913 / LMG 7466 / NCTC 11488 / FDC 602W</strain>
    </source>
</reference>
<dbReference type="InterPro" id="IPR000644">
    <property type="entry name" value="CBS_dom"/>
</dbReference>
<dbReference type="PROSITE" id="PS51371">
    <property type="entry name" value="CBS"/>
    <property type="match status" value="1"/>
</dbReference>
<dbReference type="InterPro" id="IPR050706">
    <property type="entry name" value="Cyclic-di-GMP_PDE-like"/>
</dbReference>
<dbReference type="PROSITE" id="PS50887">
    <property type="entry name" value="GGDEF"/>
    <property type="match status" value="1"/>
</dbReference>
<dbReference type="SUPFAM" id="SSF54631">
    <property type="entry name" value="CBS-domain pair"/>
    <property type="match status" value="1"/>
</dbReference>
<gene>
    <name evidence="5" type="ordered locus">WS0943</name>
</gene>
<dbReference type="Pfam" id="PF00571">
    <property type="entry name" value="CBS"/>
    <property type="match status" value="1"/>
</dbReference>
<feature type="domain" description="EAL" evidence="2">
    <location>
        <begin position="1"/>
        <end position="250"/>
    </location>
</feature>
<dbReference type="PANTHER" id="PTHR33121:SF76">
    <property type="entry name" value="SIGNALING PROTEIN"/>
    <property type="match status" value="1"/>
</dbReference>
<dbReference type="Pfam" id="PF00563">
    <property type="entry name" value="EAL"/>
    <property type="match status" value="1"/>
</dbReference>
<dbReference type="eggNOG" id="COG0517">
    <property type="taxonomic scope" value="Bacteria"/>
</dbReference>
<dbReference type="HOGENOM" id="CLU_015702_2_1_7"/>
<evidence type="ECO:0000313" key="5">
    <source>
        <dbReference type="EMBL" id="CAE10047.1"/>
    </source>
</evidence>
<evidence type="ECO:0000259" key="3">
    <source>
        <dbReference type="PROSITE" id="PS50887"/>
    </source>
</evidence>
<evidence type="ECO:0000259" key="4">
    <source>
        <dbReference type="PROSITE" id="PS51371"/>
    </source>
</evidence>
<accession>Q7MRY1</accession>
<dbReference type="InterPro" id="IPR046342">
    <property type="entry name" value="CBS_dom_sf"/>
</dbReference>
<dbReference type="SMART" id="SM00267">
    <property type="entry name" value="GGDEF"/>
    <property type="match status" value="1"/>
</dbReference>
<dbReference type="Pfam" id="PF00990">
    <property type="entry name" value="GGDEF"/>
    <property type="match status" value="1"/>
</dbReference>
<protein>
    <submittedName>
        <fullName evidence="5">Uncharacterized protein</fullName>
    </submittedName>
</protein>
<dbReference type="Gene3D" id="3.30.70.270">
    <property type="match status" value="1"/>
</dbReference>
<sequence>MRLPDFWLEILHSIRLEYEPIIDTFSGTTYGFEVFFGGAEKQGFKSFEELKERALLEKILVPFELELRKKAVFDFMSKGLHEKHKLFYPFDSRILYMPDFIHRDAQEDFGNVNLLSELFVLQISQEKPFSDSIELNAMVSIYAKHGYTLMFDRYGDGGFNFRHLYEIRPHFVRLDPYFIQNIEKSPKKRLFVSHLMRILKVLGITVIAPQVESKKVYFLLKELSVDLIQGKLIQERTHHQKELKSLYPQIQKLYMEDKRGDHGGSEAIRNLTDLIPPVYKAQDMLEVLELFRQHKNYSFFPILDPRNEPLGIIKDSDLKDYVYSAYGTSLLRNKSASKKSVLDFLSPCPTADVHTPLETLIETFANRSENEGIILTENSKYVGFLNSKALISAINERNLLIARDQNPLTKLPGNNLISRHISDCFMGEESFALVYFDFDNFKPFNDKYGFRSGDRAILMFSDLMRERLEQKGYFIGHIGGDDFFCACKEEELQENLLPETLALLQKFAQDAKLFYSDEEREAGYVMLSSREGEKKRFPLLSVSAGVLFVRSECKAKKNLEFDATLSSLKKSAKASKEKIAIASLL</sequence>
<dbReference type="Gene3D" id="3.20.20.450">
    <property type="entry name" value="EAL domain"/>
    <property type="match status" value="1"/>
</dbReference>
<dbReference type="Gene3D" id="3.10.580.10">
    <property type="entry name" value="CBS-domain"/>
    <property type="match status" value="1"/>
</dbReference>
<feature type="domain" description="CBS" evidence="4">
    <location>
        <begin position="271"/>
        <end position="330"/>
    </location>
</feature>
<dbReference type="eggNOG" id="COG2199">
    <property type="taxonomic scope" value="Bacteria"/>
</dbReference>
<dbReference type="SMART" id="SM00052">
    <property type="entry name" value="EAL"/>
    <property type="match status" value="1"/>
</dbReference>
<dbReference type="InterPro" id="IPR001633">
    <property type="entry name" value="EAL_dom"/>
</dbReference>
<dbReference type="AlphaFoldDB" id="Q7MRY1"/>
<keyword evidence="1" id="KW-0129">CBS domain</keyword>
<dbReference type="InterPro" id="IPR029787">
    <property type="entry name" value="Nucleotide_cyclase"/>
</dbReference>
<dbReference type="NCBIfam" id="TIGR00254">
    <property type="entry name" value="GGDEF"/>
    <property type="match status" value="1"/>
</dbReference>
<dbReference type="eggNOG" id="COG2200">
    <property type="taxonomic scope" value="Bacteria"/>
</dbReference>
<proteinExistence type="predicted"/>
<dbReference type="InterPro" id="IPR035919">
    <property type="entry name" value="EAL_sf"/>
</dbReference>
<dbReference type="InterPro" id="IPR043128">
    <property type="entry name" value="Rev_trsase/Diguanyl_cyclase"/>
</dbReference>
<evidence type="ECO:0000256" key="1">
    <source>
        <dbReference type="PROSITE-ProRule" id="PRU00703"/>
    </source>
</evidence>
<dbReference type="RefSeq" id="WP_011138843.1">
    <property type="nucleotide sequence ID" value="NC_005090.1"/>
</dbReference>
<evidence type="ECO:0000313" key="6">
    <source>
        <dbReference type="Proteomes" id="UP000000422"/>
    </source>
</evidence>
<dbReference type="Proteomes" id="UP000000422">
    <property type="component" value="Chromosome"/>
</dbReference>